<proteinExistence type="predicted"/>
<gene>
    <name evidence="1" type="ORF">Adu01nite_37410</name>
</gene>
<reference evidence="1 2" key="1">
    <citation type="submission" date="2021-01" db="EMBL/GenBank/DDBJ databases">
        <title>Whole genome shotgun sequence of Actinoplanes durhamensis NBRC 14914.</title>
        <authorList>
            <person name="Komaki H."/>
            <person name="Tamura T."/>
        </authorList>
    </citation>
    <scope>NUCLEOTIDE SEQUENCE [LARGE SCALE GENOMIC DNA]</scope>
    <source>
        <strain evidence="1 2">NBRC 14914</strain>
    </source>
</reference>
<comment type="caution">
    <text evidence="1">The sequence shown here is derived from an EMBL/GenBank/DDBJ whole genome shotgun (WGS) entry which is preliminary data.</text>
</comment>
<keyword evidence="2" id="KW-1185">Reference proteome</keyword>
<protein>
    <submittedName>
        <fullName evidence="1">Uncharacterized protein</fullName>
    </submittedName>
</protein>
<dbReference type="EMBL" id="BOML01000031">
    <property type="protein sequence ID" value="GIE02391.1"/>
    <property type="molecule type" value="Genomic_DNA"/>
</dbReference>
<organism evidence="1 2">
    <name type="scientific">Paractinoplanes durhamensis</name>
    <dbReference type="NCBI Taxonomy" id="113563"/>
    <lineage>
        <taxon>Bacteria</taxon>
        <taxon>Bacillati</taxon>
        <taxon>Actinomycetota</taxon>
        <taxon>Actinomycetes</taxon>
        <taxon>Micromonosporales</taxon>
        <taxon>Micromonosporaceae</taxon>
        <taxon>Paractinoplanes</taxon>
    </lineage>
</organism>
<dbReference type="Proteomes" id="UP000637628">
    <property type="component" value="Unassembled WGS sequence"/>
</dbReference>
<name>A0ABQ3YXW0_9ACTN</name>
<evidence type="ECO:0000313" key="2">
    <source>
        <dbReference type="Proteomes" id="UP000637628"/>
    </source>
</evidence>
<evidence type="ECO:0000313" key="1">
    <source>
        <dbReference type="EMBL" id="GIE02391.1"/>
    </source>
</evidence>
<accession>A0ABQ3YXW0</accession>
<sequence length="300" mass="33454">MPTNPISLIGNRTVSVGVHEETDPASTRGRFPAARVGREFIPPLRPGKRPEKVFDDIRELAAPWRGGGVYVSYKPSPREVAAGRWTSVHREIGAWLADHPWVGIIVHHEPEGGPDRLDGATFRAVFERSRQEIKAGWSGARVAYCAMAYQWRPGGRAANRPGDWRKVVADEYLCDVYSGKNERNGAFPADLILPEHPGYMGWFNEIVRPHLAAGEPVTYGLGERGFMGADKIRAATIRRESAWLTSVFDRYAAGRQTKYLPPSVYLAWNSPGREKEYAWVLTGDSAVAMRELTAEFAKHV</sequence>